<reference evidence="11" key="2">
    <citation type="submission" date="2019-07" db="EMBL/GenBank/DDBJ databases">
        <authorList>
            <person name="Whitman W."/>
            <person name="Huntemann M."/>
            <person name="Clum A."/>
            <person name="Pillay M."/>
            <person name="Palaniappan K."/>
            <person name="Varghese N."/>
            <person name="Mikhailova N."/>
            <person name="Stamatis D."/>
            <person name="Reddy T."/>
            <person name="Daum C."/>
            <person name="Shapiro N."/>
            <person name="Ivanova N."/>
            <person name="Kyrpides N."/>
            <person name="Woyke T."/>
        </authorList>
    </citation>
    <scope>NUCLEOTIDE SEQUENCE</scope>
    <source>
        <strain evidence="11">CGMCC 1.10685</strain>
    </source>
</reference>
<evidence type="ECO:0000313" key="10">
    <source>
        <dbReference type="EMBL" id="QGZ38447.1"/>
    </source>
</evidence>
<dbReference type="Pfam" id="PF22692">
    <property type="entry name" value="LlgE_F_G_D1"/>
    <property type="match status" value="1"/>
</dbReference>
<dbReference type="OrthoDB" id="8578401at2"/>
<dbReference type="NCBIfam" id="TIGR03506">
    <property type="entry name" value="FlgEFG_subfam"/>
    <property type="match status" value="1"/>
</dbReference>
<dbReference type="AlphaFoldDB" id="A0A562Q029"/>
<evidence type="ECO:0000256" key="5">
    <source>
        <dbReference type="RuleBase" id="RU362116"/>
    </source>
</evidence>
<dbReference type="GO" id="GO:0071978">
    <property type="term" value="P:bacterial-type flagellum-dependent swarming motility"/>
    <property type="evidence" value="ECO:0007669"/>
    <property type="project" value="TreeGrafter"/>
</dbReference>
<dbReference type="EMBL" id="VLKW01000002">
    <property type="protein sequence ID" value="TWI50004.1"/>
    <property type="molecule type" value="Genomic_DNA"/>
</dbReference>
<evidence type="ECO:0000256" key="2">
    <source>
        <dbReference type="ARBA" id="ARBA00009677"/>
    </source>
</evidence>
<protein>
    <recommendedName>
        <fullName evidence="3 5">Flagellar hook protein FlgE</fullName>
    </recommendedName>
</protein>
<dbReference type="Pfam" id="PF07559">
    <property type="entry name" value="FlgE_D2"/>
    <property type="match status" value="1"/>
</dbReference>
<dbReference type="PANTHER" id="PTHR30435">
    <property type="entry name" value="FLAGELLAR PROTEIN"/>
    <property type="match status" value="1"/>
</dbReference>
<dbReference type="RefSeq" id="WP_145873650.1">
    <property type="nucleotide sequence ID" value="NZ_CP046904.1"/>
</dbReference>
<evidence type="ECO:0000259" key="7">
    <source>
        <dbReference type="Pfam" id="PF06429"/>
    </source>
</evidence>
<evidence type="ECO:0000313" key="12">
    <source>
        <dbReference type="Proteomes" id="UP000315112"/>
    </source>
</evidence>
<dbReference type="Gene3D" id="2.60.98.20">
    <property type="entry name" value="Flagellar hook protein FlgE"/>
    <property type="match status" value="1"/>
</dbReference>
<evidence type="ECO:0000259" key="8">
    <source>
        <dbReference type="Pfam" id="PF07559"/>
    </source>
</evidence>
<feature type="domain" description="Flagellar basal-body/hook protein C-terminal" evidence="7">
    <location>
        <begin position="371"/>
        <end position="412"/>
    </location>
</feature>
<dbReference type="Pfam" id="PF06429">
    <property type="entry name" value="Flg_bbr_C"/>
    <property type="match status" value="1"/>
</dbReference>
<dbReference type="GO" id="GO:0009424">
    <property type="term" value="C:bacterial-type flagellum hook"/>
    <property type="evidence" value="ECO:0007669"/>
    <property type="project" value="TreeGrafter"/>
</dbReference>
<evidence type="ECO:0000256" key="6">
    <source>
        <dbReference type="SAM" id="MobiDB-lite"/>
    </source>
</evidence>
<feature type="region of interest" description="Disordered" evidence="6">
    <location>
        <begin position="349"/>
        <end position="368"/>
    </location>
</feature>
<dbReference type="SUPFAM" id="SSF117143">
    <property type="entry name" value="Flagellar hook protein flgE"/>
    <property type="match status" value="1"/>
</dbReference>
<dbReference type="GO" id="GO:0009425">
    <property type="term" value="C:bacterial-type flagellum basal body"/>
    <property type="evidence" value="ECO:0007669"/>
    <property type="project" value="UniProtKB-SubCell"/>
</dbReference>
<keyword evidence="11" id="KW-0966">Cell projection</keyword>
<dbReference type="InterPro" id="IPR037925">
    <property type="entry name" value="FlgE/F/G-like"/>
</dbReference>
<dbReference type="PANTHER" id="PTHR30435:SF1">
    <property type="entry name" value="FLAGELLAR HOOK PROTEIN FLGE"/>
    <property type="match status" value="1"/>
</dbReference>
<evidence type="ECO:0000313" key="11">
    <source>
        <dbReference type="EMBL" id="TWI50004.1"/>
    </source>
</evidence>
<feature type="domain" description="Flagellar hook protein FlgE/F/G-like D1" evidence="9">
    <location>
        <begin position="77"/>
        <end position="140"/>
    </location>
</feature>
<comment type="subcellular location">
    <subcellularLocation>
        <location evidence="1 5">Bacterial flagellum basal body</location>
    </subcellularLocation>
</comment>
<evidence type="ECO:0000313" key="13">
    <source>
        <dbReference type="Proteomes" id="UP000437862"/>
    </source>
</evidence>
<dbReference type="Proteomes" id="UP000315112">
    <property type="component" value="Unassembled WGS sequence"/>
</dbReference>
<sequence>MSFNIALSGIQAINEQLSSISNNIANAGTYGYKAQRANFSSMYAGSQPTGTQIGSTTQNIGLTGGVLNTGRSLDASIDGKGFFISKTSTGETVYSRVGIFTKDANDYLVDSAGRRVQGYPVAQPSGTKGTLGDLTVPTGLLKASPSTAIDFTANLSADWPVMPAAGWVPPNAAATPPVVADPSTYSMSKVTLAYDSLGNSHTVTQYFFADDAAARTVQVRTSVDGVQLPPTDGGEATLTFDTTGQLVVTAPATKVTNTLKFTGKDAEASEITIDFTGTTFQKGEATTSTNAADGYAAGSYVGVELGADGSVIAKYSNGQKQQVGIVALATFKNEDGLTPVNDTSWTASAASGAANEGEPGRGNAGSLAVSSLEGSNVDITSELVNLMGSQRNYQANSKVITTENQMLQSLMQAL</sequence>
<dbReference type="InterPro" id="IPR011491">
    <property type="entry name" value="FlgE_D2"/>
</dbReference>
<evidence type="ECO:0000256" key="4">
    <source>
        <dbReference type="ARBA" id="ARBA00023143"/>
    </source>
</evidence>
<dbReference type="InterPro" id="IPR053967">
    <property type="entry name" value="LlgE_F_G-like_D1"/>
</dbReference>
<accession>A0A562Q029</accession>
<evidence type="ECO:0000256" key="3">
    <source>
        <dbReference type="ARBA" id="ARBA00019015"/>
    </source>
</evidence>
<evidence type="ECO:0000259" key="9">
    <source>
        <dbReference type="Pfam" id="PF22692"/>
    </source>
</evidence>
<keyword evidence="11" id="KW-0282">Flagellum</keyword>
<feature type="domain" description="Flagellar hook protein FlgE D2" evidence="8">
    <location>
        <begin position="177"/>
        <end position="295"/>
    </location>
</feature>
<reference evidence="11 12" key="1">
    <citation type="journal article" date="2015" name="Stand. Genomic Sci.">
        <title>Genomic Encyclopedia of Bacterial and Archaeal Type Strains, Phase III: the genomes of soil and plant-associated and newly described type strains.</title>
        <authorList>
            <person name="Whitman W.B."/>
            <person name="Woyke T."/>
            <person name="Klenk H.P."/>
            <person name="Zhou Y."/>
            <person name="Lilburn T.G."/>
            <person name="Beck B.J."/>
            <person name="De Vos P."/>
            <person name="Vandamme P."/>
            <person name="Eisen J.A."/>
            <person name="Garrity G."/>
            <person name="Hugenholtz P."/>
            <person name="Kyrpides N.C."/>
        </authorList>
    </citation>
    <scope>NUCLEOTIDE SEQUENCE [LARGE SCALE GENOMIC DNA]</scope>
    <source>
        <strain evidence="11 12">CGMCC 1.10685</strain>
    </source>
</reference>
<gene>
    <name evidence="10" type="ORF">GO485_04860</name>
    <name evidence="11" type="ORF">IP92_01228</name>
</gene>
<evidence type="ECO:0000256" key="1">
    <source>
        <dbReference type="ARBA" id="ARBA00004117"/>
    </source>
</evidence>
<dbReference type="InterPro" id="IPR010930">
    <property type="entry name" value="Flg_bb/hook_C_dom"/>
</dbReference>
<dbReference type="EMBL" id="CP046904">
    <property type="protein sequence ID" value="QGZ38447.1"/>
    <property type="molecule type" value="Genomic_DNA"/>
</dbReference>
<keyword evidence="4 5" id="KW-0975">Bacterial flagellum</keyword>
<keyword evidence="13" id="KW-1185">Reference proteome</keyword>
<dbReference type="InterPro" id="IPR020013">
    <property type="entry name" value="Flagellar_FlgE/F/G"/>
</dbReference>
<comment type="similarity">
    <text evidence="2 5">Belongs to the flagella basal body rod proteins family.</text>
</comment>
<comment type="function">
    <text evidence="5">A flexible structure which links the flagellar filament to the drive apparatus in the basal body.</text>
</comment>
<keyword evidence="11" id="KW-0969">Cilium</keyword>
<reference evidence="10 13" key="3">
    <citation type="submission" date="2019-12" db="EMBL/GenBank/DDBJ databases">
        <title>Draft Genome Sequences of Six Type Strains of the Genus Massilia.</title>
        <authorList>
            <person name="Miess H."/>
            <person name="Frediansyah A."/>
            <person name="Goeker M."/>
            <person name="Gross H."/>
        </authorList>
    </citation>
    <scope>NUCLEOTIDE SEQUENCE [LARGE SCALE GENOMIC DNA]</scope>
    <source>
        <strain evidence="10 13">DSM 26639</strain>
    </source>
</reference>
<dbReference type="GO" id="GO:0005829">
    <property type="term" value="C:cytosol"/>
    <property type="evidence" value="ECO:0007669"/>
    <property type="project" value="TreeGrafter"/>
</dbReference>
<dbReference type="Proteomes" id="UP000437862">
    <property type="component" value="Chromosome"/>
</dbReference>
<organism evidence="11 12">
    <name type="scientific">Pseudoduganella flava</name>
    <dbReference type="NCBI Taxonomy" id="871742"/>
    <lineage>
        <taxon>Bacteria</taxon>
        <taxon>Pseudomonadati</taxon>
        <taxon>Pseudomonadota</taxon>
        <taxon>Betaproteobacteria</taxon>
        <taxon>Burkholderiales</taxon>
        <taxon>Oxalobacteraceae</taxon>
        <taxon>Telluria group</taxon>
        <taxon>Pseudoduganella</taxon>
    </lineage>
</organism>
<dbReference type="InterPro" id="IPR037058">
    <property type="entry name" value="Falgellar_hook_FlgE_sf"/>
</dbReference>
<proteinExistence type="inferred from homology"/>
<name>A0A562Q029_9BURK</name>